<dbReference type="GeneID" id="73379703"/>
<keyword evidence="4" id="KW-1015">Disulfide bond</keyword>
<keyword evidence="3" id="KW-0249">Electron transport</keyword>
<dbReference type="NCBIfam" id="TIGR02180">
    <property type="entry name" value="GRX_euk"/>
    <property type="match status" value="1"/>
</dbReference>
<dbReference type="Proteomes" id="UP001202479">
    <property type="component" value="Unassembled WGS sequence"/>
</dbReference>
<accession>A0AAI9SYB8</accession>
<dbReference type="EMBL" id="JAHUZD010000067">
    <property type="protein sequence ID" value="KAI3405130.2"/>
    <property type="molecule type" value="Genomic_DNA"/>
</dbReference>
<comment type="catalytic activity">
    <reaction evidence="1">
        <text>2 glutathione + H2O2 = glutathione disulfide + 2 H2O</text>
        <dbReference type="Rhea" id="RHEA:16833"/>
        <dbReference type="ChEBI" id="CHEBI:15377"/>
        <dbReference type="ChEBI" id="CHEBI:16240"/>
        <dbReference type="ChEBI" id="CHEBI:57925"/>
        <dbReference type="ChEBI" id="CHEBI:58297"/>
        <dbReference type="EC" id="1.11.1.9"/>
    </reaction>
</comment>
<dbReference type="CDD" id="cd03419">
    <property type="entry name" value="GRX_GRXh_1_2_like"/>
    <property type="match status" value="1"/>
</dbReference>
<feature type="domain" description="Glutaredoxin" evidence="8">
    <location>
        <begin position="31"/>
        <end position="93"/>
    </location>
</feature>
<dbReference type="GO" id="GO:0004602">
    <property type="term" value="F:glutathione peroxidase activity"/>
    <property type="evidence" value="ECO:0007669"/>
    <property type="project" value="UniProtKB-EC"/>
</dbReference>
<dbReference type="Gene3D" id="3.40.30.10">
    <property type="entry name" value="Glutaredoxin"/>
    <property type="match status" value="1"/>
</dbReference>
<evidence type="ECO:0000256" key="7">
    <source>
        <dbReference type="ARBA" id="ARBA00047960"/>
    </source>
</evidence>
<dbReference type="Pfam" id="PF00462">
    <property type="entry name" value="Glutaredoxin"/>
    <property type="match status" value="1"/>
</dbReference>
<evidence type="ECO:0000256" key="5">
    <source>
        <dbReference type="ARBA" id="ARBA00023284"/>
    </source>
</evidence>
<keyword evidence="10" id="KW-1185">Reference proteome</keyword>
<dbReference type="GO" id="GO:0005737">
    <property type="term" value="C:cytoplasm"/>
    <property type="evidence" value="ECO:0007669"/>
    <property type="project" value="TreeGrafter"/>
</dbReference>
<keyword evidence="5" id="KW-0676">Redox-active center</keyword>
<dbReference type="GO" id="GO:0015038">
    <property type="term" value="F:glutathione disulfide oxidoreductase activity"/>
    <property type="evidence" value="ECO:0007669"/>
    <property type="project" value="TreeGrafter"/>
</dbReference>
<dbReference type="FunFam" id="3.40.30.10:FF:000026">
    <property type="entry name" value="Glutaredoxin 2"/>
    <property type="match status" value="1"/>
</dbReference>
<protein>
    <recommendedName>
        <fullName evidence="8">Glutaredoxin domain-containing protein</fullName>
    </recommendedName>
</protein>
<comment type="caution">
    <text evidence="9">The sequence shown here is derived from an EMBL/GenBank/DDBJ whole genome shotgun (WGS) entry which is preliminary data.</text>
</comment>
<dbReference type="InterPro" id="IPR036249">
    <property type="entry name" value="Thioredoxin-like_sf"/>
</dbReference>
<evidence type="ECO:0000256" key="4">
    <source>
        <dbReference type="ARBA" id="ARBA00023157"/>
    </source>
</evidence>
<evidence type="ECO:0000313" key="9">
    <source>
        <dbReference type="EMBL" id="KAI3405130.2"/>
    </source>
</evidence>
<reference evidence="9" key="1">
    <citation type="journal article" date="2022" name="DNA Res.">
        <title>Genome analysis of five recently described species of the CUG-Ser clade uncovers Candida theae as a new hybrid lineage with pathogenic potential in the Candida parapsilosis species complex.</title>
        <authorList>
            <person name="Mixao V."/>
            <person name="Del Olmo V."/>
            <person name="Hegedusova E."/>
            <person name="Saus E."/>
            <person name="Pryszcz L."/>
            <person name="Cillingova A."/>
            <person name="Nosek J."/>
            <person name="Gabaldon T."/>
        </authorList>
    </citation>
    <scope>NUCLEOTIDE SEQUENCE</scope>
    <source>
        <strain evidence="9">CBS 10844</strain>
    </source>
</reference>
<dbReference type="PROSITE" id="PS51354">
    <property type="entry name" value="GLUTAREDOXIN_2"/>
    <property type="match status" value="1"/>
</dbReference>
<dbReference type="PRINTS" id="PR00160">
    <property type="entry name" value="GLUTAREDOXIN"/>
</dbReference>
<dbReference type="InterPro" id="IPR002109">
    <property type="entry name" value="Glutaredoxin"/>
</dbReference>
<evidence type="ECO:0000256" key="3">
    <source>
        <dbReference type="ARBA" id="ARBA00022982"/>
    </source>
</evidence>
<dbReference type="SUPFAM" id="SSF52833">
    <property type="entry name" value="Thioredoxin-like"/>
    <property type="match status" value="1"/>
</dbReference>
<sequence>MFAWLTSMFEQPPVSPELKKSIESTVASNKVVVYSKTYCPYCRATKDLLSRYGVSYELIELDTIEDGATIQRALEEITGQRTVPNIFINGKHIGGNSDLQNLNQSNKLKQLL</sequence>
<evidence type="ECO:0000259" key="8">
    <source>
        <dbReference type="Pfam" id="PF00462"/>
    </source>
</evidence>
<dbReference type="InterPro" id="IPR011767">
    <property type="entry name" value="GLR_AS"/>
</dbReference>
<dbReference type="PANTHER" id="PTHR45694">
    <property type="entry name" value="GLUTAREDOXIN 2"/>
    <property type="match status" value="1"/>
</dbReference>
<dbReference type="RefSeq" id="XP_049180875.1">
    <property type="nucleotide sequence ID" value="XM_049323278.1"/>
</dbReference>
<evidence type="ECO:0000313" key="10">
    <source>
        <dbReference type="Proteomes" id="UP001202479"/>
    </source>
</evidence>
<evidence type="ECO:0000256" key="2">
    <source>
        <dbReference type="ARBA" id="ARBA00022448"/>
    </source>
</evidence>
<gene>
    <name evidence="9" type="ORF">KGF56_002086</name>
</gene>
<comment type="catalytic activity">
    <reaction evidence="7">
        <text>RX + glutathione = an S-substituted glutathione + a halide anion + H(+)</text>
        <dbReference type="Rhea" id="RHEA:16437"/>
        <dbReference type="ChEBI" id="CHEBI:15378"/>
        <dbReference type="ChEBI" id="CHEBI:16042"/>
        <dbReference type="ChEBI" id="CHEBI:17792"/>
        <dbReference type="ChEBI" id="CHEBI:57925"/>
        <dbReference type="ChEBI" id="CHEBI:90779"/>
        <dbReference type="EC" id="2.5.1.18"/>
    </reaction>
</comment>
<dbReference type="InterPro" id="IPR011899">
    <property type="entry name" value="Glutaredoxin_euk/vir"/>
</dbReference>
<name>A0AAI9SYB8_9ASCO</name>
<comment type="catalytic activity">
    <reaction evidence="6">
        <text>1-chloro-2,4-dinitrobenzene + glutathione = 2,4-dinitrophenyl-S-glutathione + chloride + H(+)</text>
        <dbReference type="Rhea" id="RHEA:51220"/>
        <dbReference type="ChEBI" id="CHEBI:15378"/>
        <dbReference type="ChEBI" id="CHEBI:17996"/>
        <dbReference type="ChEBI" id="CHEBI:34718"/>
        <dbReference type="ChEBI" id="CHEBI:57925"/>
        <dbReference type="ChEBI" id="CHEBI:133977"/>
        <dbReference type="EC" id="2.5.1.18"/>
    </reaction>
</comment>
<proteinExistence type="predicted"/>
<evidence type="ECO:0000256" key="6">
    <source>
        <dbReference type="ARBA" id="ARBA00035808"/>
    </source>
</evidence>
<dbReference type="PROSITE" id="PS00195">
    <property type="entry name" value="GLUTAREDOXIN_1"/>
    <property type="match status" value="1"/>
</dbReference>
<evidence type="ECO:0000256" key="1">
    <source>
        <dbReference type="ARBA" id="ARBA00000217"/>
    </source>
</evidence>
<dbReference type="GO" id="GO:0004364">
    <property type="term" value="F:glutathione transferase activity"/>
    <property type="evidence" value="ECO:0007669"/>
    <property type="project" value="UniProtKB-EC"/>
</dbReference>
<organism evidence="9 10">
    <name type="scientific">Candida oxycetoniae</name>
    <dbReference type="NCBI Taxonomy" id="497107"/>
    <lineage>
        <taxon>Eukaryota</taxon>
        <taxon>Fungi</taxon>
        <taxon>Dikarya</taxon>
        <taxon>Ascomycota</taxon>
        <taxon>Saccharomycotina</taxon>
        <taxon>Pichiomycetes</taxon>
        <taxon>Debaryomycetaceae</taxon>
        <taxon>Candida/Lodderomyces clade</taxon>
        <taxon>Candida</taxon>
    </lineage>
</organism>
<keyword evidence="2" id="KW-0813">Transport</keyword>
<dbReference type="GO" id="GO:0034599">
    <property type="term" value="P:cellular response to oxidative stress"/>
    <property type="evidence" value="ECO:0007669"/>
    <property type="project" value="TreeGrafter"/>
</dbReference>
<dbReference type="PANTHER" id="PTHR45694:SF26">
    <property type="entry name" value="GRX1P"/>
    <property type="match status" value="1"/>
</dbReference>
<dbReference type="AlphaFoldDB" id="A0AAI9SYB8"/>
<dbReference type="InterPro" id="IPR014025">
    <property type="entry name" value="Glutaredoxin_subgr"/>
</dbReference>